<feature type="domain" description="Polymerase nucleotidyl transferase" evidence="10">
    <location>
        <begin position="22"/>
        <end position="87"/>
    </location>
</feature>
<keyword evidence="4" id="KW-0548">Nucleotidyltransferase</keyword>
<dbReference type="EMBL" id="NPEX01000297">
    <property type="protein sequence ID" value="RAI39320.1"/>
    <property type="molecule type" value="Genomic_DNA"/>
</dbReference>
<dbReference type="AlphaFoldDB" id="A0A327KKH6"/>
<comment type="caution">
    <text evidence="11">The sequence shown here is derived from an EMBL/GenBank/DDBJ whole genome shotgun (WGS) entry which is preliminary data.</text>
</comment>
<dbReference type="InterPro" id="IPR052038">
    <property type="entry name" value="Type-VII_TA_antitoxin"/>
</dbReference>
<keyword evidence="3" id="KW-0808">Transferase</keyword>
<evidence type="ECO:0000313" key="11">
    <source>
        <dbReference type="EMBL" id="RAI39320.1"/>
    </source>
</evidence>
<comment type="cofactor">
    <cofactor evidence="1">
        <name>Mg(2+)</name>
        <dbReference type="ChEBI" id="CHEBI:18420"/>
    </cofactor>
</comment>
<dbReference type="InterPro" id="IPR002934">
    <property type="entry name" value="Polymerase_NTP_transf_dom"/>
</dbReference>
<evidence type="ECO:0000256" key="7">
    <source>
        <dbReference type="ARBA" id="ARBA00022840"/>
    </source>
</evidence>
<keyword evidence="5" id="KW-0479">Metal-binding</keyword>
<dbReference type="OrthoDB" id="559450at2"/>
<evidence type="ECO:0000256" key="9">
    <source>
        <dbReference type="ARBA" id="ARBA00038276"/>
    </source>
</evidence>
<dbReference type="Gene3D" id="3.30.460.10">
    <property type="entry name" value="Beta Polymerase, domain 2"/>
    <property type="match status" value="1"/>
</dbReference>
<keyword evidence="12" id="KW-1185">Reference proteome</keyword>
<dbReference type="Pfam" id="PF01909">
    <property type="entry name" value="NTP_transf_2"/>
    <property type="match status" value="1"/>
</dbReference>
<gene>
    <name evidence="11" type="ORF">CH341_26070</name>
</gene>
<organism evidence="11 12">
    <name type="scientific">Rhodoplanes roseus</name>
    <dbReference type="NCBI Taxonomy" id="29409"/>
    <lineage>
        <taxon>Bacteria</taxon>
        <taxon>Pseudomonadati</taxon>
        <taxon>Pseudomonadota</taxon>
        <taxon>Alphaproteobacteria</taxon>
        <taxon>Hyphomicrobiales</taxon>
        <taxon>Nitrobacteraceae</taxon>
        <taxon>Rhodoplanes</taxon>
    </lineage>
</organism>
<dbReference type="RefSeq" id="WP_111421914.1">
    <property type="nucleotide sequence ID" value="NZ_NPEX01000297.1"/>
</dbReference>
<evidence type="ECO:0000256" key="8">
    <source>
        <dbReference type="ARBA" id="ARBA00022842"/>
    </source>
</evidence>
<evidence type="ECO:0000313" key="12">
    <source>
        <dbReference type="Proteomes" id="UP000249130"/>
    </source>
</evidence>
<evidence type="ECO:0000256" key="1">
    <source>
        <dbReference type="ARBA" id="ARBA00001946"/>
    </source>
</evidence>
<dbReference type="GO" id="GO:0016779">
    <property type="term" value="F:nucleotidyltransferase activity"/>
    <property type="evidence" value="ECO:0007669"/>
    <property type="project" value="UniProtKB-KW"/>
</dbReference>
<accession>A0A327KKH6</accession>
<evidence type="ECO:0000256" key="3">
    <source>
        <dbReference type="ARBA" id="ARBA00022679"/>
    </source>
</evidence>
<proteinExistence type="inferred from homology"/>
<dbReference type="SUPFAM" id="SSF81301">
    <property type="entry name" value="Nucleotidyltransferase"/>
    <property type="match status" value="1"/>
</dbReference>
<keyword evidence="6" id="KW-0547">Nucleotide-binding</keyword>
<dbReference type="CDD" id="cd05403">
    <property type="entry name" value="NT_KNTase_like"/>
    <property type="match status" value="1"/>
</dbReference>
<dbReference type="Proteomes" id="UP000249130">
    <property type="component" value="Unassembled WGS sequence"/>
</dbReference>
<keyword evidence="2" id="KW-1277">Toxin-antitoxin system</keyword>
<name>A0A327KKH6_9BRAD</name>
<protein>
    <submittedName>
        <fullName evidence="11">DNA polymerase III subunit beta</fullName>
    </submittedName>
</protein>
<comment type="similarity">
    <text evidence="9">Belongs to the MntA antitoxin family.</text>
</comment>
<evidence type="ECO:0000259" key="10">
    <source>
        <dbReference type="Pfam" id="PF01909"/>
    </source>
</evidence>
<dbReference type="PANTHER" id="PTHR33571:SF14">
    <property type="entry name" value="PROTEIN ADENYLYLTRANSFERASE MJ0435-RELATED"/>
    <property type="match status" value="1"/>
</dbReference>
<evidence type="ECO:0000256" key="2">
    <source>
        <dbReference type="ARBA" id="ARBA00022649"/>
    </source>
</evidence>
<evidence type="ECO:0000256" key="4">
    <source>
        <dbReference type="ARBA" id="ARBA00022695"/>
    </source>
</evidence>
<evidence type="ECO:0000256" key="5">
    <source>
        <dbReference type="ARBA" id="ARBA00022723"/>
    </source>
</evidence>
<dbReference type="InterPro" id="IPR043519">
    <property type="entry name" value="NT_sf"/>
</dbReference>
<dbReference type="GO" id="GO:0005524">
    <property type="term" value="F:ATP binding"/>
    <property type="evidence" value="ECO:0007669"/>
    <property type="project" value="UniProtKB-KW"/>
</dbReference>
<keyword evidence="7" id="KW-0067">ATP-binding</keyword>
<sequence>MKAEEAIAVLRRNRALLESRGIRHAALFGSVARGEADEASDLDILIEFEPGAHVDLFTYAGVKQAVADLFSGRVDVVNKAALKEHLRQPVAAEAVYAF</sequence>
<evidence type="ECO:0000256" key="6">
    <source>
        <dbReference type="ARBA" id="ARBA00022741"/>
    </source>
</evidence>
<reference evidence="11 12" key="1">
    <citation type="submission" date="2017-07" db="EMBL/GenBank/DDBJ databases">
        <title>Draft Genome Sequences of Select Purple Nonsulfur Bacteria.</title>
        <authorList>
            <person name="Lasarre B."/>
            <person name="Mckinlay J.B."/>
        </authorList>
    </citation>
    <scope>NUCLEOTIDE SEQUENCE [LARGE SCALE GENOMIC DNA]</scope>
    <source>
        <strain evidence="11 12">DSM 5909</strain>
    </source>
</reference>
<dbReference type="GO" id="GO:0046872">
    <property type="term" value="F:metal ion binding"/>
    <property type="evidence" value="ECO:0007669"/>
    <property type="project" value="UniProtKB-KW"/>
</dbReference>
<dbReference type="PANTHER" id="PTHR33571">
    <property type="entry name" value="SSL8005 PROTEIN"/>
    <property type="match status" value="1"/>
</dbReference>
<keyword evidence="8" id="KW-0460">Magnesium</keyword>